<organism evidence="1 2">
    <name type="scientific">Plasmodium falciparum (isolate NF54)</name>
    <dbReference type="NCBI Taxonomy" id="5843"/>
    <lineage>
        <taxon>Eukaryota</taxon>
        <taxon>Sar</taxon>
        <taxon>Alveolata</taxon>
        <taxon>Apicomplexa</taxon>
        <taxon>Aconoidasida</taxon>
        <taxon>Haemosporida</taxon>
        <taxon>Plasmodiidae</taxon>
        <taxon>Plasmodium</taxon>
        <taxon>Plasmodium (Laverania)</taxon>
    </lineage>
</organism>
<protein>
    <submittedName>
        <fullName evidence="1">Uncharacterized protein</fullName>
    </submittedName>
</protein>
<proteinExistence type="predicted"/>
<dbReference type="Proteomes" id="UP000030673">
    <property type="component" value="Unassembled WGS sequence"/>
</dbReference>
<keyword evidence="2" id="KW-1185">Reference proteome</keyword>
<name>W7JUY1_PLAFO</name>
<dbReference type="AlphaFoldDB" id="W7JUY1"/>
<evidence type="ECO:0000313" key="1">
    <source>
        <dbReference type="EMBL" id="EWC88778.1"/>
    </source>
</evidence>
<sequence>MVTPLNFIPQFLASWYICISPLRGEPNKTTINIYIYKFRAPKTTIATRLENHLKLLGKVKKGKKYMVKTPGEGFKHLLKKGPKNKEVLPILEETYMTCTHNGTHKLTQHR</sequence>
<gene>
    <name evidence="1" type="ORF">PFNF54_02427</name>
</gene>
<evidence type="ECO:0000313" key="2">
    <source>
        <dbReference type="Proteomes" id="UP000030673"/>
    </source>
</evidence>
<dbReference type="EMBL" id="KE123801">
    <property type="protein sequence ID" value="EWC88778.1"/>
    <property type="molecule type" value="Genomic_DNA"/>
</dbReference>
<accession>W7JUY1</accession>
<reference evidence="1 2" key="1">
    <citation type="submission" date="2013-02" db="EMBL/GenBank/DDBJ databases">
        <title>The Genome Sequence of Plasmodium falciparum NF54.</title>
        <authorList>
            <consortium name="The Broad Institute Genome Sequencing Platform"/>
            <consortium name="The Broad Institute Genome Sequencing Center for Infectious Disease"/>
            <person name="Neafsey D."/>
            <person name="Cheeseman I."/>
            <person name="Volkman S."/>
            <person name="Adams J."/>
            <person name="Walker B."/>
            <person name="Young S.K."/>
            <person name="Zeng Q."/>
            <person name="Gargeya S."/>
            <person name="Fitzgerald M."/>
            <person name="Haas B."/>
            <person name="Abouelleil A."/>
            <person name="Alvarado L."/>
            <person name="Arachchi H.M."/>
            <person name="Berlin A.M."/>
            <person name="Chapman S.B."/>
            <person name="Dewar J."/>
            <person name="Goldberg J."/>
            <person name="Griggs A."/>
            <person name="Gujja S."/>
            <person name="Hansen M."/>
            <person name="Howarth C."/>
            <person name="Imamovic A."/>
            <person name="Larimer J."/>
            <person name="McCowan C."/>
            <person name="Murphy C."/>
            <person name="Neiman D."/>
            <person name="Pearson M."/>
            <person name="Priest M."/>
            <person name="Roberts A."/>
            <person name="Saif S."/>
            <person name="Shea T."/>
            <person name="Sisk P."/>
            <person name="Sykes S."/>
            <person name="Wortman J."/>
            <person name="Nusbaum C."/>
            <person name="Birren B."/>
        </authorList>
    </citation>
    <scope>NUCLEOTIDE SEQUENCE [LARGE SCALE GENOMIC DNA]</scope>
    <source>
        <strain evidence="1 2">NF54</strain>
    </source>
</reference>